<dbReference type="RefSeq" id="XP_018298954.1">
    <property type="nucleotide sequence ID" value="XM_018440881.1"/>
</dbReference>
<dbReference type="EMBL" id="KV440971">
    <property type="protein sequence ID" value="OAD80914.1"/>
    <property type="molecule type" value="Genomic_DNA"/>
</dbReference>
<evidence type="ECO:0000313" key="1">
    <source>
        <dbReference type="EMBL" id="OAD80914.1"/>
    </source>
</evidence>
<dbReference type="AlphaFoldDB" id="A0A167R5S4"/>
<dbReference type="Proteomes" id="UP000077315">
    <property type="component" value="Unassembled WGS sequence"/>
</dbReference>
<organism evidence="1 2">
    <name type="scientific">Phycomyces blakesleeanus (strain ATCC 8743b / DSM 1359 / FGSC 10004 / NBRC 33097 / NRRL 1555)</name>
    <dbReference type="NCBI Taxonomy" id="763407"/>
    <lineage>
        <taxon>Eukaryota</taxon>
        <taxon>Fungi</taxon>
        <taxon>Fungi incertae sedis</taxon>
        <taxon>Mucoromycota</taxon>
        <taxon>Mucoromycotina</taxon>
        <taxon>Mucoromycetes</taxon>
        <taxon>Mucorales</taxon>
        <taxon>Phycomycetaceae</taxon>
        <taxon>Phycomyces</taxon>
    </lineage>
</organism>
<keyword evidence="2" id="KW-1185">Reference proteome</keyword>
<evidence type="ECO:0000313" key="2">
    <source>
        <dbReference type="Proteomes" id="UP000077315"/>
    </source>
</evidence>
<sequence>MAVVASVPHLDVQTRNREYNIIFFFEKCTRSEYNSRNGCTNQVECKWFIEAIKNTGPMYHLTATHGINDENKNILYLRRTGVFYDFGKYLKLANLEHLYWIL</sequence>
<dbReference type="GeneID" id="29001787"/>
<proteinExistence type="predicted"/>
<protein>
    <submittedName>
        <fullName evidence="1">Uncharacterized protein</fullName>
    </submittedName>
</protein>
<dbReference type="InParanoid" id="A0A167R5S4"/>
<accession>A0A167R5S4</accession>
<reference evidence="2" key="1">
    <citation type="submission" date="2015-06" db="EMBL/GenBank/DDBJ databases">
        <title>Expansion of signal transduction pathways in fungi by whole-genome duplication.</title>
        <authorList>
            <consortium name="DOE Joint Genome Institute"/>
            <person name="Corrochano L.M."/>
            <person name="Kuo A."/>
            <person name="Marcet-Houben M."/>
            <person name="Polaino S."/>
            <person name="Salamov A."/>
            <person name="Villalobos J.M."/>
            <person name="Alvarez M.I."/>
            <person name="Avalos J."/>
            <person name="Benito E.P."/>
            <person name="Benoit I."/>
            <person name="Burger G."/>
            <person name="Camino L.P."/>
            <person name="Canovas D."/>
            <person name="Cerda-Olmedo E."/>
            <person name="Cheng J.-F."/>
            <person name="Dominguez A."/>
            <person name="Elias M."/>
            <person name="Eslava A.P."/>
            <person name="Glaser F."/>
            <person name="Grimwood J."/>
            <person name="Gutierrez G."/>
            <person name="Heitman J."/>
            <person name="Henrissat B."/>
            <person name="Iturriaga E.A."/>
            <person name="Lang B.F."/>
            <person name="Lavin J.L."/>
            <person name="Lee S."/>
            <person name="Li W."/>
            <person name="Lindquist E."/>
            <person name="Lopez-Garcia S."/>
            <person name="Luque E.M."/>
            <person name="Marcos A.T."/>
            <person name="Martin J."/>
            <person name="McCluskey K."/>
            <person name="Medina H.R."/>
            <person name="Miralles-Duran A."/>
            <person name="Miyazaki A."/>
            <person name="Munoz-Torres E."/>
            <person name="Oguiza J.A."/>
            <person name="Ohm R."/>
            <person name="Olmedo M."/>
            <person name="Orejas M."/>
            <person name="Ortiz-Castellanos L."/>
            <person name="Pisabarro A.G."/>
            <person name="Rodriguez-Romero J."/>
            <person name="Ruiz-Herrera J."/>
            <person name="Ruiz-Vazquez R."/>
            <person name="Sanz C."/>
            <person name="Schackwitz W."/>
            <person name="Schmutz J."/>
            <person name="Shahriari M."/>
            <person name="Shelest E."/>
            <person name="Silva-Franco F."/>
            <person name="Soanes D."/>
            <person name="Syed K."/>
            <person name="Tagua V.G."/>
            <person name="Talbot N.J."/>
            <person name="Thon M."/>
            <person name="De vries R.P."/>
            <person name="Wiebenga A."/>
            <person name="Yadav J.S."/>
            <person name="Braun E.L."/>
            <person name="Baker S."/>
            <person name="Garre V."/>
            <person name="Horwitz B."/>
            <person name="Torres-Martinez S."/>
            <person name="Idnurm A."/>
            <person name="Herrera-Estrella A."/>
            <person name="Gabaldon T."/>
            <person name="Grigoriev I.V."/>
        </authorList>
    </citation>
    <scope>NUCLEOTIDE SEQUENCE [LARGE SCALE GENOMIC DNA]</scope>
    <source>
        <strain evidence="2">NRRL 1555(-)</strain>
    </source>
</reference>
<dbReference type="VEuPathDB" id="FungiDB:PHYBLDRAFT_61960"/>
<name>A0A167R5S4_PHYB8</name>
<gene>
    <name evidence="1" type="ORF">PHYBLDRAFT_61960</name>
</gene>